<reference evidence="1 2" key="1">
    <citation type="submission" date="2020-07" db="EMBL/GenBank/DDBJ databases">
        <title>Sequencing the genomes of 1000 actinobacteria strains.</title>
        <authorList>
            <person name="Klenk H.-P."/>
        </authorList>
    </citation>
    <scope>NUCLEOTIDE SEQUENCE [LARGE SCALE GENOMIC DNA]</scope>
    <source>
        <strain evidence="1 2">DSM 15475</strain>
    </source>
</reference>
<name>A0A7Z0GLU3_9MICC</name>
<keyword evidence="1" id="KW-0378">Hydrolase</keyword>
<dbReference type="EMBL" id="JACCFY010000001">
    <property type="protein sequence ID" value="NYJ78295.1"/>
    <property type="molecule type" value="Genomic_DNA"/>
</dbReference>
<organism evidence="1 2">
    <name type="scientific">Nesterenkonia xinjiangensis</name>
    <dbReference type="NCBI Taxonomy" id="225327"/>
    <lineage>
        <taxon>Bacteria</taxon>
        <taxon>Bacillati</taxon>
        <taxon>Actinomycetota</taxon>
        <taxon>Actinomycetes</taxon>
        <taxon>Micrococcales</taxon>
        <taxon>Micrococcaceae</taxon>
        <taxon>Nesterenkonia</taxon>
    </lineage>
</organism>
<accession>A0A7Z0GLU3</accession>
<protein>
    <submittedName>
        <fullName evidence="1">Putative Zn-dependent protease with MMP-like domain</fullName>
    </submittedName>
</protein>
<evidence type="ECO:0000313" key="2">
    <source>
        <dbReference type="Proteomes" id="UP000535437"/>
    </source>
</evidence>
<dbReference type="GO" id="GO:0008233">
    <property type="term" value="F:peptidase activity"/>
    <property type="evidence" value="ECO:0007669"/>
    <property type="project" value="UniProtKB-KW"/>
</dbReference>
<dbReference type="InterPro" id="IPR038555">
    <property type="entry name" value="Zincin_1_sf"/>
</dbReference>
<dbReference type="CDD" id="cd12952">
    <property type="entry name" value="MMP_ACEL2062"/>
    <property type="match status" value="1"/>
</dbReference>
<dbReference type="RefSeq" id="WP_179541657.1">
    <property type="nucleotide sequence ID" value="NZ_BAAALL010000002.1"/>
</dbReference>
<dbReference type="GO" id="GO:0006508">
    <property type="term" value="P:proteolysis"/>
    <property type="evidence" value="ECO:0007669"/>
    <property type="project" value="UniProtKB-KW"/>
</dbReference>
<dbReference type="InterPro" id="IPR010428">
    <property type="entry name" value="Zincin_1"/>
</dbReference>
<sequence length="121" mass="13710">MPVQMSDEDFDEAASRALDMIPEALRSQLDNVTVFVEDAYEPQPGEHPDTVLLGLYEGIPLTERGAEPWAMPDRITLYKEPILQMCASREEVVQQVTITVIHEVAHFFGIDDETLHRLGWS</sequence>
<evidence type="ECO:0000313" key="1">
    <source>
        <dbReference type="EMBL" id="NYJ78295.1"/>
    </source>
</evidence>
<gene>
    <name evidence="1" type="ORF">HNR09_001706</name>
</gene>
<dbReference type="SUPFAM" id="SSF55486">
    <property type="entry name" value="Metalloproteases ('zincins'), catalytic domain"/>
    <property type="match status" value="1"/>
</dbReference>
<keyword evidence="1" id="KW-0645">Protease</keyword>
<comment type="caution">
    <text evidence="1">The sequence shown here is derived from an EMBL/GenBank/DDBJ whole genome shotgun (WGS) entry which is preliminary data.</text>
</comment>
<dbReference type="Gene3D" id="3.30.2010.20">
    <property type="match status" value="1"/>
</dbReference>
<dbReference type="Pfam" id="PF06262">
    <property type="entry name" value="Zincin_1"/>
    <property type="match status" value="1"/>
</dbReference>
<dbReference type="AlphaFoldDB" id="A0A7Z0GLU3"/>
<proteinExistence type="predicted"/>
<dbReference type="Proteomes" id="UP000535437">
    <property type="component" value="Unassembled WGS sequence"/>
</dbReference>
<keyword evidence="2" id="KW-1185">Reference proteome</keyword>